<organism evidence="2 3">
    <name type="scientific">Clostridium vincentii</name>
    <dbReference type="NCBI Taxonomy" id="52704"/>
    <lineage>
        <taxon>Bacteria</taxon>
        <taxon>Bacillati</taxon>
        <taxon>Bacillota</taxon>
        <taxon>Clostridia</taxon>
        <taxon>Eubacteriales</taxon>
        <taxon>Clostridiaceae</taxon>
        <taxon>Clostridium</taxon>
    </lineage>
</organism>
<keyword evidence="1" id="KW-0812">Transmembrane</keyword>
<keyword evidence="1" id="KW-0472">Membrane</keyword>
<gene>
    <name evidence="2" type="ORF">CLVI_21730</name>
</gene>
<feature type="transmembrane region" description="Helical" evidence="1">
    <location>
        <begin position="37"/>
        <end position="57"/>
    </location>
</feature>
<evidence type="ECO:0000313" key="3">
    <source>
        <dbReference type="Proteomes" id="UP000239471"/>
    </source>
</evidence>
<keyword evidence="1" id="KW-1133">Transmembrane helix</keyword>
<dbReference type="RefSeq" id="WP_106060133.1">
    <property type="nucleotide sequence ID" value="NZ_PVXQ01000023.1"/>
</dbReference>
<evidence type="ECO:0000313" key="2">
    <source>
        <dbReference type="EMBL" id="PRR81827.1"/>
    </source>
</evidence>
<reference evidence="2 3" key="1">
    <citation type="submission" date="2018-03" db="EMBL/GenBank/DDBJ databases">
        <title>Genome sequence of Clostridium vincentii DSM 10228.</title>
        <authorList>
            <person name="Poehlein A."/>
            <person name="Daniel R."/>
        </authorList>
    </citation>
    <scope>NUCLEOTIDE SEQUENCE [LARGE SCALE GENOMIC DNA]</scope>
    <source>
        <strain evidence="2 3">DSM 10228</strain>
    </source>
</reference>
<proteinExistence type="predicted"/>
<dbReference type="Proteomes" id="UP000239471">
    <property type="component" value="Unassembled WGS sequence"/>
</dbReference>
<dbReference type="EMBL" id="PVXQ01000023">
    <property type="protein sequence ID" value="PRR81827.1"/>
    <property type="molecule type" value="Genomic_DNA"/>
</dbReference>
<keyword evidence="3" id="KW-1185">Reference proteome</keyword>
<protein>
    <submittedName>
        <fullName evidence="2">Uncharacterized protein</fullName>
    </submittedName>
</protein>
<evidence type="ECO:0000256" key="1">
    <source>
        <dbReference type="SAM" id="Phobius"/>
    </source>
</evidence>
<name>A0A2T0BDE4_9CLOT</name>
<feature type="transmembrane region" description="Helical" evidence="1">
    <location>
        <begin position="6"/>
        <end position="25"/>
    </location>
</feature>
<comment type="caution">
    <text evidence="2">The sequence shown here is derived from an EMBL/GenBank/DDBJ whole genome shotgun (WGS) entry which is preliminary data.</text>
</comment>
<feature type="transmembrane region" description="Helical" evidence="1">
    <location>
        <begin position="63"/>
        <end position="87"/>
    </location>
</feature>
<dbReference type="AlphaFoldDB" id="A0A2T0BDE4"/>
<accession>A0A2T0BDE4</accession>
<sequence length="94" mass="10836">MIYILYLLALITIYTISFLKSKHYLELRIQKIMIRIYSISIVVFSIIITILAVNQHYEIKLNLLVGAFALFLGVIPCNIFNSLVMAIKNSKDKN</sequence>